<dbReference type="Proteomes" id="UP000005110">
    <property type="component" value="Chromosome"/>
</dbReference>
<evidence type="ECO:0000256" key="2">
    <source>
        <dbReference type="ARBA" id="ARBA00004962"/>
    </source>
</evidence>
<feature type="binding site" evidence="10">
    <location>
        <position position="271"/>
    </location>
    <ligand>
        <name>pyridoxal 5'-phosphate</name>
        <dbReference type="ChEBI" id="CHEBI:597326"/>
    </ligand>
</feature>
<gene>
    <name evidence="14" type="ORF">ThesiDRAFT1_0462</name>
</gene>
<feature type="domain" description="Tryptophan synthase beta chain-like PALP" evidence="13">
    <location>
        <begin position="12"/>
        <end position="298"/>
    </location>
</feature>
<evidence type="ECO:0000256" key="7">
    <source>
        <dbReference type="ARBA" id="ARBA00022898"/>
    </source>
</evidence>
<dbReference type="GO" id="GO:0005737">
    <property type="term" value="C:cytoplasm"/>
    <property type="evidence" value="ECO:0007669"/>
    <property type="project" value="UniProtKB-ARBA"/>
</dbReference>
<feature type="modified residue" description="N6-(pyridoxal phosphate)lysine" evidence="11">
    <location>
        <position position="49"/>
    </location>
</feature>
<reference evidence="14 15" key="1">
    <citation type="submission" date="2012-02" db="EMBL/GenBank/DDBJ databases">
        <title>Improved High-Quality Draft sequence of Thermoanaerobacter siderophilus SR4.</title>
        <authorList>
            <consortium name="US DOE Joint Genome Institute"/>
            <person name="Lucas S."/>
            <person name="Han J."/>
            <person name="Lapidus A."/>
            <person name="Cheng J.-F."/>
            <person name="Goodwin L."/>
            <person name="Pitluck S."/>
            <person name="Peters L."/>
            <person name="Detter J.C."/>
            <person name="Han C."/>
            <person name="Tapia R."/>
            <person name="Land M."/>
            <person name="Hauser L."/>
            <person name="Kyrpides N."/>
            <person name="Ivanova N."/>
            <person name="Pagani I."/>
            <person name="Hemme C."/>
            <person name="Woyke T."/>
        </authorList>
    </citation>
    <scope>NUCLEOTIDE SEQUENCE [LARGE SCALE GENOMIC DNA]</scope>
    <source>
        <strain evidence="14 15">SR4</strain>
    </source>
</reference>
<dbReference type="PATRIC" id="fig|880478.3.peg.1076"/>
<dbReference type="InterPro" id="IPR001216">
    <property type="entry name" value="P-phosphate_BS"/>
</dbReference>
<dbReference type="AlphaFoldDB" id="I9KRS4"/>
<dbReference type="EC" id="2.5.1.47" evidence="4 12"/>
<sequence>MPEREDKIYEDITQLIGNTPIVRLNKIVPKDAAEVIVKLESFNPGGSVKDRIALNMIKRAEEEGRLKPGGTIVEPTSGNTGIGLAMVSAVKGYKLILVMPDTMSIERRNLLLSYGAELVLTPGAEGMKGAIKKAQEILELNPDYIILDQFKNSANPEIHELTTAKEILKDTNGIVDAFVAGVGTGGTISGVGKVLKQYNKNIKIFAVEPEESPVLSGGKPGPHKIQGIGAGFIPDTLNLDVIDEIIKVKERDAFEMSMKLAKQEGILCGISSGANVFAAIEVANRLGKGKRVVTVLPDTGERYLSMHKVFE</sequence>
<dbReference type="NCBIfam" id="TIGR01136">
    <property type="entry name" value="cysKM"/>
    <property type="match status" value="1"/>
</dbReference>
<dbReference type="CDD" id="cd01561">
    <property type="entry name" value="CBS_like"/>
    <property type="match status" value="1"/>
</dbReference>
<dbReference type="RefSeq" id="WP_006569408.1">
    <property type="nucleotide sequence ID" value="NZ_CM001486.1"/>
</dbReference>
<feature type="binding site" evidence="10">
    <location>
        <position position="79"/>
    </location>
    <ligand>
        <name>pyridoxal 5'-phosphate</name>
        <dbReference type="ChEBI" id="CHEBI:597326"/>
    </ligand>
</feature>
<evidence type="ECO:0000256" key="11">
    <source>
        <dbReference type="PIRSR" id="PIRSR605856-51"/>
    </source>
</evidence>
<evidence type="ECO:0000256" key="8">
    <source>
        <dbReference type="ARBA" id="ARBA00023192"/>
    </source>
</evidence>
<dbReference type="Pfam" id="PF00291">
    <property type="entry name" value="PALP"/>
    <property type="match status" value="1"/>
</dbReference>
<comment type="catalytic activity">
    <reaction evidence="9 12">
        <text>O-acetyl-L-serine + hydrogen sulfide = L-cysteine + acetate</text>
        <dbReference type="Rhea" id="RHEA:14829"/>
        <dbReference type="ChEBI" id="CHEBI:29919"/>
        <dbReference type="ChEBI" id="CHEBI:30089"/>
        <dbReference type="ChEBI" id="CHEBI:35235"/>
        <dbReference type="ChEBI" id="CHEBI:58340"/>
        <dbReference type="EC" id="2.5.1.47"/>
    </reaction>
</comment>
<dbReference type="InterPro" id="IPR005856">
    <property type="entry name" value="Cys_synth"/>
</dbReference>
<dbReference type="PANTHER" id="PTHR10314">
    <property type="entry name" value="CYSTATHIONINE BETA-SYNTHASE"/>
    <property type="match status" value="1"/>
</dbReference>
<comment type="pathway">
    <text evidence="2">Amino-acid biosynthesis; L-cysteine biosynthesis; L-cysteine from L-serine: step 2/2.</text>
</comment>
<proteinExistence type="inferred from homology"/>
<evidence type="ECO:0000256" key="6">
    <source>
        <dbReference type="ARBA" id="ARBA00022679"/>
    </source>
</evidence>
<evidence type="ECO:0000313" key="14">
    <source>
        <dbReference type="EMBL" id="EIV99485.1"/>
    </source>
</evidence>
<dbReference type="PROSITE" id="PS00901">
    <property type="entry name" value="CYS_SYNTHASE"/>
    <property type="match status" value="1"/>
</dbReference>
<protein>
    <recommendedName>
        <fullName evidence="4 12">Cysteine synthase</fullName>
        <ecNumber evidence="4 12">2.5.1.47</ecNumber>
    </recommendedName>
</protein>
<evidence type="ECO:0000256" key="4">
    <source>
        <dbReference type="ARBA" id="ARBA00012681"/>
    </source>
</evidence>
<dbReference type="SUPFAM" id="SSF53686">
    <property type="entry name" value="Tryptophan synthase beta subunit-like PLP-dependent enzymes"/>
    <property type="match status" value="1"/>
</dbReference>
<evidence type="ECO:0000256" key="12">
    <source>
        <dbReference type="RuleBase" id="RU003985"/>
    </source>
</evidence>
<dbReference type="HOGENOM" id="CLU_021018_1_0_9"/>
<name>I9KRS4_9THEO</name>
<keyword evidence="5 12" id="KW-0028">Amino-acid biosynthesis</keyword>
<dbReference type="InterPro" id="IPR036052">
    <property type="entry name" value="TrpB-like_PALP_sf"/>
</dbReference>
<dbReference type="InterPro" id="IPR050214">
    <property type="entry name" value="Cys_Synth/Cystath_Beta-Synth"/>
</dbReference>
<keyword evidence="8 12" id="KW-0198">Cysteine biosynthesis</keyword>
<evidence type="ECO:0000256" key="5">
    <source>
        <dbReference type="ARBA" id="ARBA00022605"/>
    </source>
</evidence>
<dbReference type="EMBL" id="CM001486">
    <property type="protein sequence ID" value="EIV99485.1"/>
    <property type="molecule type" value="Genomic_DNA"/>
</dbReference>
<dbReference type="GO" id="GO:0006535">
    <property type="term" value="P:cysteine biosynthetic process from serine"/>
    <property type="evidence" value="ECO:0007669"/>
    <property type="project" value="UniProtKB-UniRule"/>
</dbReference>
<dbReference type="FunFam" id="3.40.50.1100:FF:000067">
    <property type="entry name" value="Cysteine synthase"/>
    <property type="match status" value="1"/>
</dbReference>
<evidence type="ECO:0000256" key="10">
    <source>
        <dbReference type="PIRSR" id="PIRSR605856-50"/>
    </source>
</evidence>
<keyword evidence="7 10" id="KW-0663">Pyridoxal phosphate</keyword>
<accession>I9KRS4</accession>
<evidence type="ECO:0000313" key="15">
    <source>
        <dbReference type="Proteomes" id="UP000005110"/>
    </source>
</evidence>
<dbReference type="GO" id="GO:0004124">
    <property type="term" value="F:cysteine synthase activity"/>
    <property type="evidence" value="ECO:0007669"/>
    <property type="project" value="UniProtKB-UniRule"/>
</dbReference>
<feature type="binding site" evidence="10">
    <location>
        <begin position="183"/>
        <end position="187"/>
    </location>
    <ligand>
        <name>pyridoxal 5'-phosphate</name>
        <dbReference type="ChEBI" id="CHEBI:597326"/>
    </ligand>
</feature>
<evidence type="ECO:0000256" key="1">
    <source>
        <dbReference type="ARBA" id="ARBA00001933"/>
    </source>
</evidence>
<comment type="cofactor">
    <cofactor evidence="1 10 12">
        <name>pyridoxal 5'-phosphate</name>
        <dbReference type="ChEBI" id="CHEBI:597326"/>
    </cofactor>
</comment>
<evidence type="ECO:0000259" key="13">
    <source>
        <dbReference type="Pfam" id="PF00291"/>
    </source>
</evidence>
<dbReference type="Gene3D" id="3.40.50.1100">
    <property type="match status" value="2"/>
</dbReference>
<dbReference type="InterPro" id="IPR001926">
    <property type="entry name" value="TrpB-like_PALP"/>
</dbReference>
<keyword evidence="6 12" id="KW-0808">Transferase</keyword>
<dbReference type="NCBIfam" id="TIGR01139">
    <property type="entry name" value="cysK"/>
    <property type="match status" value="1"/>
</dbReference>
<comment type="similarity">
    <text evidence="3 12">Belongs to the cysteine synthase/cystathionine beta-synthase family.</text>
</comment>
<keyword evidence="15" id="KW-1185">Reference proteome</keyword>
<organism evidence="14 15">
    <name type="scientific">Thermoanaerobacter siderophilus SR4</name>
    <dbReference type="NCBI Taxonomy" id="880478"/>
    <lineage>
        <taxon>Bacteria</taxon>
        <taxon>Bacillati</taxon>
        <taxon>Bacillota</taxon>
        <taxon>Clostridia</taxon>
        <taxon>Thermoanaerobacterales</taxon>
        <taxon>Thermoanaerobacteraceae</taxon>
        <taxon>Thermoanaerobacter</taxon>
    </lineage>
</organism>
<dbReference type="UniPathway" id="UPA00136">
    <property type="reaction ID" value="UER00200"/>
</dbReference>
<dbReference type="InterPro" id="IPR005859">
    <property type="entry name" value="CysK"/>
</dbReference>
<evidence type="ECO:0000256" key="3">
    <source>
        <dbReference type="ARBA" id="ARBA00007103"/>
    </source>
</evidence>
<evidence type="ECO:0000256" key="9">
    <source>
        <dbReference type="ARBA" id="ARBA00047931"/>
    </source>
</evidence>